<reference evidence="2" key="1">
    <citation type="journal article" date="2019" name="Int. J. Syst. Evol. Microbiol.">
        <title>The Global Catalogue of Microorganisms (GCM) 10K type strain sequencing project: providing services to taxonomists for standard genome sequencing and annotation.</title>
        <authorList>
            <consortium name="The Broad Institute Genomics Platform"/>
            <consortium name="The Broad Institute Genome Sequencing Center for Infectious Disease"/>
            <person name="Wu L."/>
            <person name="Ma J."/>
        </authorList>
    </citation>
    <scope>NUCLEOTIDE SEQUENCE [LARGE SCALE GENOMIC DNA]</scope>
    <source>
        <strain evidence="2">NBRC 110107</strain>
    </source>
</reference>
<keyword evidence="2" id="KW-1185">Reference proteome</keyword>
<sequence length="140" mass="15237">MRAVWALPVLAALAACMDARSPDTLAGQRLEVGDQRLIGNIPVVIHGMSVTVPGVDCDRRGFPVQVLELSADQATARREWAFAAAFNQSMARNPYYSAAECEPRGSETEMYAGPAIEGELTAESFPRTETFEQIFGFEVP</sequence>
<proteinExistence type="predicted"/>
<accession>A0ABQ6BPU8</accession>
<dbReference type="Proteomes" id="UP001156921">
    <property type="component" value="Unassembled WGS sequence"/>
</dbReference>
<comment type="caution">
    <text evidence="1">The sequence shown here is derived from an EMBL/GenBank/DDBJ whole genome shotgun (WGS) entry which is preliminary data.</text>
</comment>
<evidence type="ECO:0000313" key="1">
    <source>
        <dbReference type="EMBL" id="GLS02227.1"/>
    </source>
</evidence>
<name>A0ABQ6BPU8_9CAUL</name>
<protein>
    <recommendedName>
        <fullName evidence="3">Lipoprotein</fullName>
    </recommendedName>
</protein>
<organism evidence="1 2">
    <name type="scientific">Brevundimonas denitrificans</name>
    <dbReference type="NCBI Taxonomy" id="1443434"/>
    <lineage>
        <taxon>Bacteria</taxon>
        <taxon>Pseudomonadati</taxon>
        <taxon>Pseudomonadota</taxon>
        <taxon>Alphaproteobacteria</taxon>
        <taxon>Caulobacterales</taxon>
        <taxon>Caulobacteraceae</taxon>
        <taxon>Brevundimonas</taxon>
    </lineage>
</organism>
<dbReference type="PROSITE" id="PS51257">
    <property type="entry name" value="PROKAR_LIPOPROTEIN"/>
    <property type="match status" value="1"/>
</dbReference>
<evidence type="ECO:0000313" key="2">
    <source>
        <dbReference type="Proteomes" id="UP001156921"/>
    </source>
</evidence>
<gene>
    <name evidence="1" type="ORF">GCM10007859_22490</name>
</gene>
<dbReference type="RefSeq" id="WP_284223106.1">
    <property type="nucleotide sequence ID" value="NZ_BSOY01000057.1"/>
</dbReference>
<dbReference type="EMBL" id="BSOY01000057">
    <property type="protein sequence ID" value="GLS02227.1"/>
    <property type="molecule type" value="Genomic_DNA"/>
</dbReference>
<evidence type="ECO:0008006" key="3">
    <source>
        <dbReference type="Google" id="ProtNLM"/>
    </source>
</evidence>